<protein>
    <submittedName>
        <fullName evidence="2">Uncharacterized protein</fullName>
    </submittedName>
</protein>
<proteinExistence type="predicted"/>
<dbReference type="EMBL" id="GGEC01040014">
    <property type="protein sequence ID" value="MBX20498.1"/>
    <property type="molecule type" value="Transcribed_RNA"/>
</dbReference>
<feature type="region of interest" description="Disordered" evidence="1">
    <location>
        <begin position="103"/>
        <end position="124"/>
    </location>
</feature>
<accession>A0A2P2LR98</accession>
<organism evidence="2">
    <name type="scientific">Rhizophora mucronata</name>
    <name type="common">Asiatic mangrove</name>
    <dbReference type="NCBI Taxonomy" id="61149"/>
    <lineage>
        <taxon>Eukaryota</taxon>
        <taxon>Viridiplantae</taxon>
        <taxon>Streptophyta</taxon>
        <taxon>Embryophyta</taxon>
        <taxon>Tracheophyta</taxon>
        <taxon>Spermatophyta</taxon>
        <taxon>Magnoliopsida</taxon>
        <taxon>eudicotyledons</taxon>
        <taxon>Gunneridae</taxon>
        <taxon>Pentapetalae</taxon>
        <taxon>rosids</taxon>
        <taxon>fabids</taxon>
        <taxon>Malpighiales</taxon>
        <taxon>Rhizophoraceae</taxon>
        <taxon>Rhizophora</taxon>
    </lineage>
</organism>
<sequence length="124" mass="14060">MKTQKTSHSVTNCYGFQLFNHDSSNDIIEQLLKGHLKRAKYAEILSLYSILEPFGHGLKNLRVAWLLILFSSGSLGRRITQGKFLPQQFPFYLAGDKRIDNSEMSTVPPASSEWQSISHQEAAF</sequence>
<name>A0A2P2LR98_RHIMU</name>
<dbReference type="AlphaFoldDB" id="A0A2P2LR98"/>
<evidence type="ECO:0000256" key="1">
    <source>
        <dbReference type="SAM" id="MobiDB-lite"/>
    </source>
</evidence>
<reference evidence="2" key="1">
    <citation type="submission" date="2018-02" db="EMBL/GenBank/DDBJ databases">
        <title>Rhizophora mucronata_Transcriptome.</title>
        <authorList>
            <person name="Meera S.P."/>
            <person name="Sreeshan A."/>
            <person name="Augustine A."/>
        </authorList>
    </citation>
    <scope>NUCLEOTIDE SEQUENCE</scope>
    <source>
        <tissue evidence="2">Leaf</tissue>
    </source>
</reference>
<evidence type="ECO:0000313" key="2">
    <source>
        <dbReference type="EMBL" id="MBX20498.1"/>
    </source>
</evidence>